<comment type="caution">
    <text evidence="1">The sequence shown here is derived from an EMBL/GenBank/DDBJ whole genome shotgun (WGS) entry which is preliminary data.</text>
</comment>
<evidence type="ECO:0000313" key="1">
    <source>
        <dbReference type="EMBL" id="KZL88041.1"/>
    </source>
</evidence>
<gene>
    <name evidence="1" type="ORF">CI238_03994</name>
</gene>
<dbReference type="Proteomes" id="UP000076584">
    <property type="component" value="Unassembled WGS sequence"/>
</dbReference>
<dbReference type="EMBL" id="LFIW01000095">
    <property type="protein sequence ID" value="KZL88041.1"/>
    <property type="molecule type" value="Genomic_DNA"/>
</dbReference>
<name>A0A162Q4S4_COLIC</name>
<reference evidence="1 2" key="1">
    <citation type="submission" date="2015-06" db="EMBL/GenBank/DDBJ databases">
        <title>Survival trade-offs in plant roots during colonization by closely related pathogenic and mutualistic fungi.</title>
        <authorList>
            <person name="Hacquard S."/>
            <person name="Kracher B."/>
            <person name="Hiruma K."/>
            <person name="Weinman A."/>
            <person name="Muench P."/>
            <person name="Garrido Oter R."/>
            <person name="Ver Loren van Themaat E."/>
            <person name="Dallerey J.-F."/>
            <person name="Damm U."/>
            <person name="Henrissat B."/>
            <person name="Lespinet O."/>
            <person name="Thon M."/>
            <person name="Kemen E."/>
            <person name="McHardy A.C."/>
            <person name="Schulze-Lefert P."/>
            <person name="O'Connell R.J."/>
        </authorList>
    </citation>
    <scope>NUCLEOTIDE SEQUENCE [LARGE SCALE GENOMIC DNA]</scope>
    <source>
        <strain evidence="1 2">MAFF 238704</strain>
    </source>
</reference>
<evidence type="ECO:0000313" key="2">
    <source>
        <dbReference type="Proteomes" id="UP000076584"/>
    </source>
</evidence>
<protein>
    <submittedName>
        <fullName evidence="1">Uncharacterized protein</fullName>
    </submittedName>
</protein>
<sequence length="89" mass="9803">MSQGKRRNQNDILYIRWHLGDARPSVPDYLGQPVIHQGPKRGYLRRIVNVVAAPSFEGRKEPQAANGLRRTSIRGACIIAAIGSNGTLP</sequence>
<dbReference type="AlphaFoldDB" id="A0A162Q4S4"/>
<keyword evidence="2" id="KW-1185">Reference proteome</keyword>
<accession>A0A162Q4S4</accession>
<proteinExistence type="predicted"/>
<organism evidence="1 2">
    <name type="scientific">Colletotrichum incanum</name>
    <name type="common">Soybean anthracnose fungus</name>
    <dbReference type="NCBI Taxonomy" id="1573173"/>
    <lineage>
        <taxon>Eukaryota</taxon>
        <taxon>Fungi</taxon>
        <taxon>Dikarya</taxon>
        <taxon>Ascomycota</taxon>
        <taxon>Pezizomycotina</taxon>
        <taxon>Sordariomycetes</taxon>
        <taxon>Hypocreomycetidae</taxon>
        <taxon>Glomerellales</taxon>
        <taxon>Glomerellaceae</taxon>
        <taxon>Colletotrichum</taxon>
        <taxon>Colletotrichum spaethianum species complex</taxon>
    </lineage>
</organism>